<feature type="compositionally biased region" description="Low complexity" evidence="7">
    <location>
        <begin position="397"/>
        <end position="413"/>
    </location>
</feature>
<feature type="compositionally biased region" description="Basic and acidic residues" evidence="7">
    <location>
        <begin position="364"/>
        <end position="388"/>
    </location>
</feature>
<dbReference type="Gene3D" id="1.10.132.120">
    <property type="match status" value="1"/>
</dbReference>
<dbReference type="SUPFAM" id="SSF56349">
    <property type="entry name" value="DNA breaking-rejoining enzymes"/>
    <property type="match status" value="1"/>
</dbReference>
<dbReference type="Gene3D" id="3.90.15.10">
    <property type="entry name" value="Topoisomerase I, Chain A, domain 3"/>
    <property type="match status" value="1"/>
</dbReference>
<dbReference type="GO" id="GO:0003917">
    <property type="term" value="F:DNA topoisomerase type I (single strand cut, ATP-independent) activity"/>
    <property type="evidence" value="ECO:0007669"/>
    <property type="project" value="UniProtKB-EC"/>
</dbReference>
<sequence length="413" mass="46501">MHSEDPASLDSPPSDPPAAARAAGLRYVLDDRPGIRRESVVDGAGEGFRYLDNKGDPVDDEATLARIKSLVIPPAWQEIWICPQANGHLQATGRDAKGRKQYRYHPKWRAARDEVKYERMLNFGNALPAIRKEVDRALGLPGLPREKVLATIVYLLEATMMRVGNEEYARTNKSFGLTTLRNRHVSVEGSAVEFRFRGKSGVYHKVKVQDRRLARIIARARDLPGQELFQYVDDQGETRSIDSSDVNDYLRAITGEEYTAKDFRTWSGTVLAALALQEFEKFDSETQAKKNIVRAIESVSEKLGNTPSICRKCYVHPAVLDAYLEGTVLEVLRERTEQQLQENLHALQPEEAAVVAMLQQRLRHEQEEEKMREQKRGQKREAKQDGTRPAKPKKAGRAPAQPRRQGAAPGVGL</sequence>
<keyword evidence="6 10" id="KW-0413">Isomerase</keyword>
<dbReference type="CDD" id="cd00659">
    <property type="entry name" value="Topo_IB_C"/>
    <property type="match status" value="1"/>
</dbReference>
<proteinExistence type="inferred from homology"/>
<dbReference type="PRINTS" id="PR00416">
    <property type="entry name" value="EUTPISMRASEI"/>
</dbReference>
<dbReference type="RefSeq" id="WP_171080845.1">
    <property type="nucleotide sequence ID" value="NZ_JABAIV010000001.1"/>
</dbReference>
<dbReference type="Pfam" id="PF21338">
    <property type="entry name" value="Top1B_N_bact"/>
    <property type="match status" value="1"/>
</dbReference>
<feature type="region of interest" description="Disordered" evidence="7">
    <location>
        <begin position="364"/>
        <end position="413"/>
    </location>
</feature>
<keyword evidence="5" id="KW-0238">DNA-binding</keyword>
<keyword evidence="11" id="KW-1185">Reference proteome</keyword>
<evidence type="ECO:0000313" key="11">
    <source>
        <dbReference type="Proteomes" id="UP000533905"/>
    </source>
</evidence>
<reference evidence="10 11" key="1">
    <citation type="submission" date="2020-04" db="EMBL/GenBank/DDBJ databases">
        <title>Massilia sp. nov., a cold adapted bacteria isolated from Arctic soil.</title>
        <authorList>
            <person name="Son J."/>
            <person name="Ka J.-O."/>
        </authorList>
    </citation>
    <scope>NUCLEOTIDE SEQUENCE [LARGE SCALE GENOMIC DNA]</scope>
    <source>
        <strain evidence="10 11">ML15P13</strain>
    </source>
</reference>
<dbReference type="InterPro" id="IPR001631">
    <property type="entry name" value="TopoI"/>
</dbReference>
<dbReference type="SUPFAM" id="SSF55869">
    <property type="entry name" value="DNA topoisomerase I domain"/>
    <property type="match status" value="1"/>
</dbReference>
<dbReference type="InterPro" id="IPR011010">
    <property type="entry name" value="DNA_brk_join_enz"/>
</dbReference>
<accession>A0A7Y2NYC7</accession>
<evidence type="ECO:0000256" key="6">
    <source>
        <dbReference type="ARBA" id="ARBA00023235"/>
    </source>
</evidence>
<evidence type="ECO:0000259" key="8">
    <source>
        <dbReference type="Pfam" id="PF01028"/>
    </source>
</evidence>
<keyword evidence="4" id="KW-0799">Topoisomerase</keyword>
<evidence type="ECO:0000256" key="4">
    <source>
        <dbReference type="ARBA" id="ARBA00023029"/>
    </source>
</evidence>
<feature type="region of interest" description="Disordered" evidence="7">
    <location>
        <begin position="1"/>
        <end position="20"/>
    </location>
</feature>
<dbReference type="Gene3D" id="3.30.66.10">
    <property type="entry name" value="DNA topoisomerase I domain"/>
    <property type="match status" value="1"/>
</dbReference>
<evidence type="ECO:0000256" key="2">
    <source>
        <dbReference type="ARBA" id="ARBA00006645"/>
    </source>
</evidence>
<gene>
    <name evidence="10" type="ORF">HGB41_02750</name>
</gene>
<dbReference type="GO" id="GO:0003677">
    <property type="term" value="F:DNA binding"/>
    <property type="evidence" value="ECO:0007669"/>
    <property type="project" value="UniProtKB-KW"/>
</dbReference>
<evidence type="ECO:0000313" key="10">
    <source>
        <dbReference type="EMBL" id="NNG21928.1"/>
    </source>
</evidence>
<comment type="catalytic activity">
    <reaction evidence="1">
        <text>ATP-independent breakage of single-stranded DNA, followed by passage and rejoining.</text>
        <dbReference type="EC" id="5.6.2.1"/>
    </reaction>
</comment>
<dbReference type="Proteomes" id="UP000533905">
    <property type="component" value="Unassembled WGS sequence"/>
</dbReference>
<dbReference type="EMBL" id="JABAIV010000001">
    <property type="protein sequence ID" value="NNG21928.1"/>
    <property type="molecule type" value="Genomic_DNA"/>
</dbReference>
<organism evidence="10 11">
    <name type="scientific">Telluria aromaticivorans</name>
    <dbReference type="NCBI Taxonomy" id="2725995"/>
    <lineage>
        <taxon>Bacteria</taxon>
        <taxon>Pseudomonadati</taxon>
        <taxon>Pseudomonadota</taxon>
        <taxon>Betaproteobacteria</taxon>
        <taxon>Burkholderiales</taxon>
        <taxon>Oxalobacteraceae</taxon>
        <taxon>Telluria group</taxon>
        <taxon>Telluria</taxon>
    </lineage>
</organism>
<evidence type="ECO:0000259" key="9">
    <source>
        <dbReference type="Pfam" id="PF21338"/>
    </source>
</evidence>
<dbReference type="GO" id="GO:0006265">
    <property type="term" value="P:DNA topological change"/>
    <property type="evidence" value="ECO:0007669"/>
    <property type="project" value="InterPro"/>
</dbReference>
<evidence type="ECO:0000256" key="7">
    <source>
        <dbReference type="SAM" id="MobiDB-lite"/>
    </source>
</evidence>
<comment type="caution">
    <text evidence="10">The sequence shown here is derived from an EMBL/GenBank/DDBJ whole genome shotgun (WGS) entry which is preliminary data.</text>
</comment>
<evidence type="ECO:0000256" key="5">
    <source>
        <dbReference type="ARBA" id="ARBA00023125"/>
    </source>
</evidence>
<protein>
    <recommendedName>
        <fullName evidence="3">DNA topoisomerase</fullName>
        <ecNumber evidence="3">5.6.2.1</ecNumber>
    </recommendedName>
</protein>
<dbReference type="EC" id="5.6.2.1" evidence="3"/>
<feature type="domain" description="DNA topoisomerase IB N-terminal" evidence="9">
    <location>
        <begin position="47"/>
        <end position="95"/>
    </location>
</feature>
<name>A0A7Y2NYC7_9BURK</name>
<dbReference type="InterPro" id="IPR013500">
    <property type="entry name" value="TopoI_cat_euk"/>
</dbReference>
<evidence type="ECO:0000256" key="3">
    <source>
        <dbReference type="ARBA" id="ARBA00012891"/>
    </source>
</evidence>
<dbReference type="InterPro" id="IPR035447">
    <property type="entry name" value="DNA_topo_I_N_sf"/>
</dbReference>
<feature type="domain" description="DNA topoisomerase I catalytic core eukaryotic-type" evidence="8">
    <location>
        <begin position="107"/>
        <end position="323"/>
    </location>
</feature>
<dbReference type="Pfam" id="PF01028">
    <property type="entry name" value="Topoisom_I"/>
    <property type="match status" value="1"/>
</dbReference>
<dbReference type="PROSITE" id="PS52038">
    <property type="entry name" value="TOPO_IB_2"/>
    <property type="match status" value="1"/>
</dbReference>
<comment type="similarity">
    <text evidence="2">Belongs to the type IB topoisomerase family.</text>
</comment>
<dbReference type="InterPro" id="IPR014711">
    <property type="entry name" value="TopoI_cat_a-hlx-sub_euk"/>
</dbReference>
<evidence type="ECO:0000256" key="1">
    <source>
        <dbReference type="ARBA" id="ARBA00000213"/>
    </source>
</evidence>
<dbReference type="InterPro" id="IPR049331">
    <property type="entry name" value="Top1B_N_bact"/>
</dbReference>
<dbReference type="AlphaFoldDB" id="A0A7Y2NYC7"/>